<feature type="region of interest" description="Disordered" evidence="4">
    <location>
        <begin position="84"/>
        <end position="527"/>
    </location>
</feature>
<dbReference type="Proteomes" id="UP000694845">
    <property type="component" value="Unplaced"/>
</dbReference>
<feature type="compositionally biased region" description="Polar residues" evidence="4">
    <location>
        <begin position="328"/>
        <end position="343"/>
    </location>
</feature>
<dbReference type="Pfam" id="PF08711">
    <property type="entry name" value="Med26"/>
    <property type="match status" value="1"/>
</dbReference>
<feature type="compositionally biased region" description="Low complexity" evidence="4">
    <location>
        <begin position="760"/>
        <end position="772"/>
    </location>
</feature>
<dbReference type="SMART" id="SM00509">
    <property type="entry name" value="TFS2N"/>
    <property type="match status" value="1"/>
</dbReference>
<feature type="domain" description="TFIIS N-terminal" evidence="5">
    <location>
        <begin position="1"/>
        <end position="82"/>
    </location>
</feature>
<dbReference type="CDD" id="cd00183">
    <property type="entry name" value="TFIIS_I"/>
    <property type="match status" value="1"/>
</dbReference>
<feature type="compositionally biased region" description="Basic and acidic residues" evidence="4">
    <location>
        <begin position="211"/>
        <end position="254"/>
    </location>
</feature>
<evidence type="ECO:0000313" key="7">
    <source>
        <dbReference type="RefSeq" id="XP_022104565.1"/>
    </source>
</evidence>
<proteinExistence type="predicted"/>
<reference evidence="7 8" key="1">
    <citation type="submission" date="2025-04" db="UniProtKB">
        <authorList>
            <consortium name="RefSeq"/>
        </authorList>
    </citation>
    <scope>IDENTIFICATION</scope>
</reference>
<evidence type="ECO:0000313" key="10">
    <source>
        <dbReference type="RefSeq" id="XP_022104568.1"/>
    </source>
</evidence>
<keyword evidence="6" id="KW-1185">Reference proteome</keyword>
<dbReference type="AlphaFoldDB" id="A0A8B7ZHU0"/>
<feature type="region of interest" description="Disordered" evidence="4">
    <location>
        <begin position="740"/>
        <end position="776"/>
    </location>
</feature>
<dbReference type="InterPro" id="IPR010684">
    <property type="entry name" value="RNA_pol_II_trans_fac_SIII_A"/>
</dbReference>
<dbReference type="Gene3D" id="6.10.250.3180">
    <property type="match status" value="1"/>
</dbReference>
<evidence type="ECO:0000256" key="2">
    <source>
        <dbReference type="ARBA" id="ARBA00023242"/>
    </source>
</evidence>
<dbReference type="PROSITE" id="PS51319">
    <property type="entry name" value="TFIIS_N"/>
    <property type="match status" value="1"/>
</dbReference>
<accession>A0A8B7ZHU0</accession>
<dbReference type="OMA" id="MFLRCEE"/>
<feature type="compositionally biased region" description="Polar residues" evidence="4">
    <location>
        <begin position="115"/>
        <end position="164"/>
    </location>
</feature>
<dbReference type="RefSeq" id="XP_022104568.1">
    <property type="nucleotide sequence ID" value="XM_022248876.1"/>
</dbReference>
<feature type="compositionally biased region" description="Basic and acidic residues" evidence="4">
    <location>
        <begin position="290"/>
        <end position="299"/>
    </location>
</feature>
<evidence type="ECO:0000256" key="1">
    <source>
        <dbReference type="ARBA" id="ARBA00004123"/>
    </source>
</evidence>
<organism evidence="6 9">
    <name type="scientific">Acanthaster planci</name>
    <name type="common">Crown-of-thorns starfish</name>
    <dbReference type="NCBI Taxonomy" id="133434"/>
    <lineage>
        <taxon>Eukaryota</taxon>
        <taxon>Metazoa</taxon>
        <taxon>Echinodermata</taxon>
        <taxon>Eleutherozoa</taxon>
        <taxon>Asterozoa</taxon>
        <taxon>Asteroidea</taxon>
        <taxon>Valvatacea</taxon>
        <taxon>Valvatida</taxon>
        <taxon>Acanthasteridae</taxon>
        <taxon>Acanthaster</taxon>
    </lineage>
</organism>
<feature type="compositionally biased region" description="Polar residues" evidence="4">
    <location>
        <begin position="363"/>
        <end position="381"/>
    </location>
</feature>
<feature type="compositionally biased region" description="Basic and acidic residues" evidence="4">
    <location>
        <begin position="383"/>
        <end position="393"/>
    </location>
</feature>
<name>A0A8B7ZHU0_ACAPL</name>
<dbReference type="RefSeq" id="XP_022104567.1">
    <property type="nucleotide sequence ID" value="XM_022248875.1"/>
</dbReference>
<dbReference type="PANTHER" id="PTHR15141:SF76">
    <property type="entry name" value="TRANSCRIPTION ELONGATION FACTOR B POLYPEPTIDE 3"/>
    <property type="match status" value="1"/>
</dbReference>
<dbReference type="InterPro" id="IPR003617">
    <property type="entry name" value="TFIIS/CRSP70_N_sub"/>
</dbReference>
<dbReference type="InterPro" id="IPR017923">
    <property type="entry name" value="TFIIS_N"/>
</dbReference>
<dbReference type="Pfam" id="PF06881">
    <property type="entry name" value="Elongin_A"/>
    <property type="match status" value="1"/>
</dbReference>
<protein>
    <submittedName>
        <fullName evidence="7 8">Elongin-A-like</fullName>
    </submittedName>
</protein>
<comment type="subcellular location">
    <subcellularLocation>
        <location evidence="1 3">Nucleus</location>
    </subcellularLocation>
</comment>
<dbReference type="SUPFAM" id="SSF47676">
    <property type="entry name" value="Conserved domain common to transcription factors TFIIS, elongin A, CRSP70"/>
    <property type="match status" value="1"/>
</dbReference>
<feature type="compositionally biased region" description="Polar residues" evidence="4">
    <location>
        <begin position="95"/>
        <end position="108"/>
    </location>
</feature>
<dbReference type="Gene3D" id="1.20.930.10">
    <property type="entry name" value="Conserved domain common to transcription factors TFIIS, elongin A, CRSP70"/>
    <property type="match status" value="1"/>
</dbReference>
<feature type="compositionally biased region" description="Polar residues" evidence="4">
    <location>
        <begin position="300"/>
        <end position="314"/>
    </location>
</feature>
<dbReference type="InterPro" id="IPR051870">
    <property type="entry name" value="Elongin-A_domain"/>
</dbReference>
<dbReference type="KEGG" id="aplc:110986728"/>
<dbReference type="GO" id="GO:0070449">
    <property type="term" value="C:elongin complex"/>
    <property type="evidence" value="ECO:0007669"/>
    <property type="project" value="InterPro"/>
</dbReference>
<feature type="compositionally biased region" description="Basic and acidic residues" evidence="4">
    <location>
        <begin position="344"/>
        <end position="359"/>
    </location>
</feature>
<dbReference type="GeneID" id="110986728"/>
<keyword evidence="2 3" id="KW-0539">Nucleus</keyword>
<evidence type="ECO:0000313" key="8">
    <source>
        <dbReference type="RefSeq" id="XP_022104566.1"/>
    </source>
</evidence>
<evidence type="ECO:0000259" key="5">
    <source>
        <dbReference type="PROSITE" id="PS51319"/>
    </source>
</evidence>
<dbReference type="PANTHER" id="PTHR15141">
    <property type="entry name" value="TRANSCRIPTION ELONGATION FACTOR B POLYPEPTIDE 3"/>
    <property type="match status" value="1"/>
</dbReference>
<sequence>MAEISVVSVVQLLRDKLSADPPPPHHKILRILQKLSELPMSIDVLHETGIGKVVNGFRKYEGDIAETARSLVRTWKAMVREAMHEEANRQEGSEMPTQTESSPRSNAASKLHSPPKQQSPYAHSLPRSQDVSKPHRPSNSKMLSQTSCYTSTHGSPKSQGSSKIATERKHQSNDASSAREYTQLKEKPSSSSGSPVKKLKSHHSPVSGTAKSHDKRDVETGGKPKSHVSSDKRSVTDSAKPHDRSHDRSHDGSHNKAAIIGVQKSSEYKQTLHSGHSHKSHDKYNSVSSKKTDWKENTTTEKYTTANVELTLESNPKKVTKSIKKENLTTNGEVVSQKSTSTKTDNKGKSASHLSDKIKPRASMQQQEGFNKPQSKLPSSNKKLKDDNVKTDNLDDESDGQNFNNSGMSFGDCLLGPMVTKVKKVTKNKPPTTSKLSLKMPTSTGPIKPSTVGKASAKPASTSSSDPGRAKVKGNKTDPSRAKVNVKSSQKEKSLQGKQAVSESLSGGQRSEEGRRSRKKRSISEEEEEAIKMAKKVRRESTEVSLSLPEIQPNYKPIRLPEVPSPMKKRSLTPEEEMAYLASKQGRTKVFSGRSRINRLTSVPRLYDICMEMLCDNIDALDDVGGVPYDILYPVLQKCTPQQLFHLEDCNPHFLEDTDPLWQKHVEREFKGKQPDEMESWREIYIREYDAREAKLKSITANISAHMAAKDPGRLTKMAFLDRPAKPPRNVLRQQLRHGTASGTFMPEKRSHSTVQPDRSSVVISSSEAEASGLQRRRARPAKIVAPMMMKTLKMIKKLRR</sequence>
<dbReference type="RefSeq" id="XP_022104566.1">
    <property type="nucleotide sequence ID" value="XM_022248874.1"/>
</dbReference>
<gene>
    <name evidence="7 8 9 10" type="primary">LOC110986728</name>
</gene>
<feature type="compositionally biased region" description="Low complexity" evidence="4">
    <location>
        <begin position="454"/>
        <end position="465"/>
    </location>
</feature>
<dbReference type="InterPro" id="IPR035441">
    <property type="entry name" value="TFIIS/LEDGF_dom_sf"/>
</dbReference>
<dbReference type="OrthoDB" id="21513at2759"/>
<evidence type="ECO:0000313" key="6">
    <source>
        <dbReference type="Proteomes" id="UP000694845"/>
    </source>
</evidence>
<dbReference type="GO" id="GO:0006368">
    <property type="term" value="P:transcription elongation by RNA polymerase II"/>
    <property type="evidence" value="ECO:0007669"/>
    <property type="project" value="InterPro"/>
</dbReference>
<evidence type="ECO:0000313" key="9">
    <source>
        <dbReference type="RefSeq" id="XP_022104567.1"/>
    </source>
</evidence>
<feature type="compositionally biased region" description="Polar residues" evidence="4">
    <location>
        <begin position="263"/>
        <end position="274"/>
    </location>
</feature>
<evidence type="ECO:0000256" key="3">
    <source>
        <dbReference type="PROSITE-ProRule" id="PRU00649"/>
    </source>
</evidence>
<evidence type="ECO:0000256" key="4">
    <source>
        <dbReference type="SAM" id="MobiDB-lite"/>
    </source>
</evidence>
<dbReference type="RefSeq" id="XP_022104565.1">
    <property type="nucleotide sequence ID" value="XM_022248873.1"/>
</dbReference>